<keyword evidence="6" id="KW-0675">Receptor</keyword>
<dbReference type="GO" id="GO:0016020">
    <property type="term" value="C:membrane"/>
    <property type="evidence" value="ECO:0007669"/>
    <property type="project" value="UniProtKB-SubCell"/>
</dbReference>
<reference evidence="12" key="1">
    <citation type="submission" date="2016-11" db="UniProtKB">
        <authorList>
            <consortium name="WormBaseParasite"/>
        </authorList>
    </citation>
    <scope>IDENTIFICATION</scope>
</reference>
<keyword evidence="2 9" id="KW-0812">Transmembrane</keyword>
<evidence type="ECO:0000256" key="6">
    <source>
        <dbReference type="ARBA" id="ARBA00023170"/>
    </source>
</evidence>
<name>A0A1I7UZD3_9PELO</name>
<dbReference type="Proteomes" id="UP000095282">
    <property type="component" value="Unplaced"/>
</dbReference>
<feature type="compositionally biased region" description="Acidic residues" evidence="8">
    <location>
        <begin position="374"/>
        <end position="388"/>
    </location>
</feature>
<evidence type="ECO:0000256" key="7">
    <source>
        <dbReference type="ARBA" id="ARBA00023180"/>
    </source>
</evidence>
<organism evidence="11 12">
    <name type="scientific">Caenorhabditis tropicalis</name>
    <dbReference type="NCBI Taxonomy" id="1561998"/>
    <lineage>
        <taxon>Eukaryota</taxon>
        <taxon>Metazoa</taxon>
        <taxon>Ecdysozoa</taxon>
        <taxon>Nematoda</taxon>
        <taxon>Chromadorea</taxon>
        <taxon>Rhabditida</taxon>
        <taxon>Rhabditina</taxon>
        <taxon>Rhabditomorpha</taxon>
        <taxon>Rhabditoidea</taxon>
        <taxon>Rhabditidae</taxon>
        <taxon>Peloderinae</taxon>
        <taxon>Caenorhabditis</taxon>
    </lineage>
</organism>
<keyword evidence="7" id="KW-0325">Glycoprotein</keyword>
<evidence type="ECO:0000259" key="10">
    <source>
        <dbReference type="PROSITE" id="PS51534"/>
    </source>
</evidence>
<dbReference type="GO" id="GO:0030368">
    <property type="term" value="F:interleukin-17 receptor activity"/>
    <property type="evidence" value="ECO:0007669"/>
    <property type="project" value="InterPro"/>
</dbReference>
<evidence type="ECO:0000256" key="3">
    <source>
        <dbReference type="ARBA" id="ARBA00022729"/>
    </source>
</evidence>
<dbReference type="STRING" id="1561998.A0A1I7UZD3"/>
<keyword evidence="5 9" id="KW-0472">Membrane</keyword>
<dbReference type="Gene3D" id="3.40.50.11530">
    <property type="match status" value="1"/>
</dbReference>
<protein>
    <submittedName>
        <fullName evidence="12">SEFIR domain-containing protein</fullName>
    </submittedName>
</protein>
<dbReference type="InterPro" id="IPR039465">
    <property type="entry name" value="IL-17_rcpt-like"/>
</dbReference>
<dbReference type="InterPro" id="IPR013568">
    <property type="entry name" value="SEFIR_dom"/>
</dbReference>
<dbReference type="eggNOG" id="ENOG502RCG0">
    <property type="taxonomic scope" value="Eukaryota"/>
</dbReference>
<evidence type="ECO:0000256" key="8">
    <source>
        <dbReference type="SAM" id="MobiDB-lite"/>
    </source>
</evidence>
<evidence type="ECO:0000256" key="4">
    <source>
        <dbReference type="ARBA" id="ARBA00022989"/>
    </source>
</evidence>
<dbReference type="PANTHER" id="PTHR15583">
    <property type="entry name" value="INTERLEUKIN-17 RECEPTOR"/>
    <property type="match status" value="1"/>
</dbReference>
<keyword evidence="4 9" id="KW-1133">Transmembrane helix</keyword>
<dbReference type="WBParaSite" id="Csp11.Scaffold630.g20860.t1">
    <property type="protein sequence ID" value="Csp11.Scaffold630.g20860.t1"/>
    <property type="gene ID" value="Csp11.Scaffold630.g20860"/>
</dbReference>
<keyword evidence="11" id="KW-1185">Reference proteome</keyword>
<evidence type="ECO:0000256" key="5">
    <source>
        <dbReference type="ARBA" id="ARBA00023136"/>
    </source>
</evidence>
<dbReference type="Pfam" id="PF08357">
    <property type="entry name" value="SEFIR"/>
    <property type="match status" value="1"/>
</dbReference>
<feature type="region of interest" description="Disordered" evidence="8">
    <location>
        <begin position="22"/>
        <end position="42"/>
    </location>
</feature>
<evidence type="ECO:0000256" key="2">
    <source>
        <dbReference type="ARBA" id="ARBA00022692"/>
    </source>
</evidence>
<comment type="subcellular location">
    <subcellularLocation>
        <location evidence="1">Membrane</location>
        <topology evidence="1">Single-pass type I membrane protein</topology>
    </subcellularLocation>
</comment>
<dbReference type="PROSITE" id="PS51534">
    <property type="entry name" value="SEFIR"/>
    <property type="match status" value="1"/>
</dbReference>
<keyword evidence="3" id="KW-0732">Signal</keyword>
<feature type="region of interest" description="Disordered" evidence="8">
    <location>
        <begin position="438"/>
        <end position="466"/>
    </location>
</feature>
<dbReference type="PANTHER" id="PTHR15583:SF20">
    <property type="entry name" value="INTERLEUKIN CYTOKINE RECEPTOR-RELATED PROTEIN 1"/>
    <property type="match status" value="1"/>
</dbReference>
<sequence>MMNPSFLSQLRENRVRAVMKAKIEKPPPGTNDTVASDGKTEKEKSIPGTWTWHSYAITGGVILGLGFGISICFCLKCYKKFQKTKKASNVHILNENPAFSHSGSIPLIMKQKVSVLIIYSHDSAQHEAAVLAFAELLRDVFYLNVHLDTWDDEDIEANRAEYINSSIVRADKLIIVNSIGAYYRTIFRYKREPALERVVRGRNDGIFSLQADLAMQHPSVISCHFSYTNPKYVLFPLSRHLQYSIPDNMMTMISSLTGQPARQEQLAGFNQTFARLQAAVSRKAHYIESDPQWFENTHHRVAEHTVDEMEEIPLPPSLRVQEEEFDEMETLPIDELEKKFQKVQEVSKLLDDLEVPESEKVEEILPDSPASQDPDPDPEDEEEEDMDSLENIESARIEELQRLIVNKDMNHDSGNLDSAYVSGSDFSTDIHTDIIDKPRLNNAESNHRKAANREDSAFHDDVIGVH</sequence>
<evidence type="ECO:0000256" key="9">
    <source>
        <dbReference type="SAM" id="Phobius"/>
    </source>
</evidence>
<evidence type="ECO:0000256" key="1">
    <source>
        <dbReference type="ARBA" id="ARBA00004479"/>
    </source>
</evidence>
<dbReference type="AlphaFoldDB" id="A0A1I7UZD3"/>
<evidence type="ECO:0000313" key="12">
    <source>
        <dbReference type="WBParaSite" id="Csp11.Scaffold630.g20860.t1"/>
    </source>
</evidence>
<evidence type="ECO:0000313" key="11">
    <source>
        <dbReference type="Proteomes" id="UP000095282"/>
    </source>
</evidence>
<feature type="domain" description="SEFIR" evidence="10">
    <location>
        <begin position="112"/>
        <end position="254"/>
    </location>
</feature>
<proteinExistence type="predicted"/>
<accession>A0A1I7UZD3</accession>
<feature type="region of interest" description="Disordered" evidence="8">
    <location>
        <begin position="353"/>
        <end position="388"/>
    </location>
</feature>
<feature type="transmembrane region" description="Helical" evidence="9">
    <location>
        <begin position="52"/>
        <end position="75"/>
    </location>
</feature>